<organism evidence="2 3">
    <name type="scientific">Mycteria americana</name>
    <name type="common">Wood stork</name>
    <dbReference type="NCBI Taxonomy" id="33587"/>
    <lineage>
        <taxon>Eukaryota</taxon>
        <taxon>Metazoa</taxon>
        <taxon>Chordata</taxon>
        <taxon>Craniata</taxon>
        <taxon>Vertebrata</taxon>
        <taxon>Euteleostomi</taxon>
        <taxon>Archelosauria</taxon>
        <taxon>Archosauria</taxon>
        <taxon>Dinosauria</taxon>
        <taxon>Saurischia</taxon>
        <taxon>Theropoda</taxon>
        <taxon>Coelurosauria</taxon>
        <taxon>Aves</taxon>
        <taxon>Neognathae</taxon>
        <taxon>Neoaves</taxon>
        <taxon>Aequornithes</taxon>
        <taxon>Ciconiiformes</taxon>
        <taxon>Ciconiidae</taxon>
        <taxon>Mycteria</taxon>
    </lineage>
</organism>
<comment type="caution">
    <text evidence="2">The sequence shown here is derived from an EMBL/GenBank/DDBJ whole genome shotgun (WGS) entry which is preliminary data.</text>
</comment>
<dbReference type="AlphaFoldDB" id="A0AAN7ML32"/>
<evidence type="ECO:0000313" key="3">
    <source>
        <dbReference type="Proteomes" id="UP001333110"/>
    </source>
</evidence>
<name>A0AAN7ML32_MYCAM</name>
<feature type="compositionally biased region" description="Basic and acidic residues" evidence="1">
    <location>
        <begin position="544"/>
        <end position="554"/>
    </location>
</feature>
<accession>A0AAN7ML32</accession>
<gene>
    <name evidence="2" type="ORF">QYF61_001338</name>
</gene>
<dbReference type="Proteomes" id="UP001333110">
    <property type="component" value="Unassembled WGS sequence"/>
</dbReference>
<feature type="region of interest" description="Disordered" evidence="1">
    <location>
        <begin position="498"/>
        <end position="563"/>
    </location>
</feature>
<keyword evidence="3" id="KW-1185">Reference proteome</keyword>
<dbReference type="EMBL" id="JAUNZN010000023">
    <property type="protein sequence ID" value="KAK4808830.1"/>
    <property type="molecule type" value="Genomic_DNA"/>
</dbReference>
<evidence type="ECO:0000256" key="1">
    <source>
        <dbReference type="SAM" id="MobiDB-lite"/>
    </source>
</evidence>
<reference evidence="2 3" key="1">
    <citation type="journal article" date="2023" name="J. Hered.">
        <title>Chromosome-level genome of the wood stork (Mycteria americana) provides insight into avian chromosome evolution.</title>
        <authorList>
            <person name="Flamio R. Jr."/>
            <person name="Ramstad K.M."/>
        </authorList>
    </citation>
    <scope>NUCLEOTIDE SEQUENCE [LARGE SCALE GENOMIC DNA]</scope>
    <source>
        <strain evidence="2">JAX WOST 10</strain>
    </source>
</reference>
<evidence type="ECO:0000313" key="2">
    <source>
        <dbReference type="EMBL" id="KAK4808830.1"/>
    </source>
</evidence>
<protein>
    <submittedName>
        <fullName evidence="2">Uncharacterized protein</fullName>
    </submittedName>
</protein>
<proteinExistence type="predicted"/>
<sequence length="722" mass="81265">MPYTIYRAPSLTLGRSLQPEMDLFLVKLLILSPCSCLGDWEMLRPAISKGNPARDPHGTVWPETTLNLALITWLQWGGGAYKKDGDRLFSRACSDRTRGNGFKLKEGGFRLGTRKRFFTMKMVKHRNRLPREVFWAPHHKRDIEGLEHVQRRATELGKGLEQKSYEERLRDLGLFSLEKRRLRGDLIALYSCLKGGCGEVTSDGTRGNGLKLRQGRFRLDIRKNFFTERVVQHWNRLPRAVVESPSLEVFKGRLAEVLRDMSHHAAHGISPEFAKALWDLPYFSSPKNLPGPCPPQARPIILDGVFPELVAKFYLPYMKPSPGTLPISGRETQTSHGNGHCSIICGGHQNVSGPEATTKPTLRSHLDRGECYLDPGWRQARTRGRCILSGASCHTCILDPTLASLLQSWSLSQIIYHFNKINFKFSKTSIIDFDKTWTDLKVSRLVCSPELRFTYSTVSSGLETTSGPTSLAPEVFSSVDWDFAIPAWWPRVSKQHHYQASAPQRTHRKTLDSSASIQRGDGRRKQLSRQHGQDHHHHQPHPSPHKDPLRRRQEGGGMQGLSAVPRAELGYDKKHRLWDICCSFPGDLHMDVSLLVATSHQTQYMVGFLGCKHTLLGHVELLINQRLQVLLLRAAINPYSTQPVFVLGTAPTHVQDLALGLVELHEVRTGPPLKPVKVPLDGMPSLQHVDHTTQLGVIGKLAEGALTVHVTNKDVKQHRSQY</sequence>